<comment type="caution">
    <text evidence="4">The sequence shown here is derived from an EMBL/GenBank/DDBJ whole genome shotgun (WGS) entry which is preliminary data.</text>
</comment>
<dbReference type="GO" id="GO:0006417">
    <property type="term" value="P:regulation of translation"/>
    <property type="evidence" value="ECO:0007669"/>
    <property type="project" value="TreeGrafter"/>
</dbReference>
<keyword evidence="2" id="KW-0472">Membrane</keyword>
<evidence type="ECO:0000313" key="4">
    <source>
        <dbReference type="EMBL" id="GEO11944.1"/>
    </source>
</evidence>
<accession>A0A512BJ09</accession>
<organism evidence="4 5">
    <name type="scientific">Segetibacter aerophilus</name>
    <dbReference type="NCBI Taxonomy" id="670293"/>
    <lineage>
        <taxon>Bacteria</taxon>
        <taxon>Pseudomonadati</taxon>
        <taxon>Bacteroidota</taxon>
        <taxon>Chitinophagia</taxon>
        <taxon>Chitinophagales</taxon>
        <taxon>Chitinophagaceae</taxon>
        <taxon>Segetibacter</taxon>
    </lineage>
</organism>
<dbReference type="InterPro" id="IPR051474">
    <property type="entry name" value="Anti-sigma-K/W_factor"/>
</dbReference>
<evidence type="ECO:0000256" key="2">
    <source>
        <dbReference type="SAM" id="Phobius"/>
    </source>
</evidence>
<keyword evidence="1" id="KW-0175">Coiled coil</keyword>
<dbReference type="OrthoDB" id="1420916at2"/>
<gene>
    <name evidence="4" type="ORF">SAE01_44400</name>
</gene>
<reference evidence="4 5" key="1">
    <citation type="submission" date="2019-07" db="EMBL/GenBank/DDBJ databases">
        <title>Whole genome shotgun sequence of Segetibacter aerophilus NBRC 106135.</title>
        <authorList>
            <person name="Hosoyama A."/>
            <person name="Uohara A."/>
            <person name="Ohji S."/>
            <person name="Ichikawa N."/>
        </authorList>
    </citation>
    <scope>NUCLEOTIDE SEQUENCE [LARGE SCALE GENOMIC DNA]</scope>
    <source>
        <strain evidence="4 5">NBRC 106135</strain>
    </source>
</reference>
<dbReference type="RefSeq" id="WP_147206072.1">
    <property type="nucleotide sequence ID" value="NZ_BJYT01000034.1"/>
</dbReference>
<protein>
    <recommendedName>
        <fullName evidence="3">Anti-sigma K factor RskA C-terminal domain-containing protein</fullName>
    </recommendedName>
</protein>
<evidence type="ECO:0000259" key="3">
    <source>
        <dbReference type="Pfam" id="PF10099"/>
    </source>
</evidence>
<proteinExistence type="predicted"/>
<feature type="transmembrane region" description="Helical" evidence="2">
    <location>
        <begin position="104"/>
        <end position="124"/>
    </location>
</feature>
<name>A0A512BJ09_9BACT</name>
<feature type="domain" description="Anti-sigma K factor RskA C-terminal" evidence="3">
    <location>
        <begin position="105"/>
        <end position="260"/>
    </location>
</feature>
<dbReference type="EMBL" id="BJYT01000034">
    <property type="protein sequence ID" value="GEO11944.1"/>
    <property type="molecule type" value="Genomic_DNA"/>
</dbReference>
<keyword evidence="5" id="KW-1185">Reference proteome</keyword>
<keyword evidence="2" id="KW-1133">Transmembrane helix</keyword>
<dbReference type="InterPro" id="IPR018764">
    <property type="entry name" value="RskA_C"/>
</dbReference>
<dbReference type="GO" id="GO:0005886">
    <property type="term" value="C:plasma membrane"/>
    <property type="evidence" value="ECO:0007669"/>
    <property type="project" value="InterPro"/>
</dbReference>
<evidence type="ECO:0000256" key="1">
    <source>
        <dbReference type="SAM" id="Coils"/>
    </source>
</evidence>
<sequence length="271" mass="30350">MDIQAYIQSGIIESYVLGLTSSDETAEVERRRKEYIEVENAIIEFSQSLEESAFEHAIAPPPELKSKVLSAIKDLQKERTLVTPTEPNERAQVVQLQGGSNWRLIAAASVILFVVSAGLNFYLYNKYSNKEEDYQALLLQREILQAKNDVYQTQLKEWQSAAAMIADTGMAMIKMVSPKGKDDVATVFWDRRNKDVFVMVNRLPEPKVGRQYQLWAMVDGKPVDAGVLDPSCTSVCKMKNIPKAEAFAITLEKEGGNKIPNLKALFVLGNT</sequence>
<keyword evidence="2" id="KW-0812">Transmembrane</keyword>
<evidence type="ECO:0000313" key="5">
    <source>
        <dbReference type="Proteomes" id="UP000321513"/>
    </source>
</evidence>
<dbReference type="PANTHER" id="PTHR37461">
    <property type="entry name" value="ANTI-SIGMA-K FACTOR RSKA"/>
    <property type="match status" value="1"/>
</dbReference>
<dbReference type="PANTHER" id="PTHR37461:SF1">
    <property type="entry name" value="ANTI-SIGMA-K FACTOR RSKA"/>
    <property type="match status" value="1"/>
</dbReference>
<dbReference type="AlphaFoldDB" id="A0A512BJ09"/>
<dbReference type="Pfam" id="PF10099">
    <property type="entry name" value="RskA_C"/>
    <property type="match status" value="1"/>
</dbReference>
<feature type="coiled-coil region" evidence="1">
    <location>
        <begin position="127"/>
        <end position="161"/>
    </location>
</feature>
<dbReference type="GO" id="GO:0016989">
    <property type="term" value="F:sigma factor antagonist activity"/>
    <property type="evidence" value="ECO:0007669"/>
    <property type="project" value="TreeGrafter"/>
</dbReference>
<dbReference type="Proteomes" id="UP000321513">
    <property type="component" value="Unassembled WGS sequence"/>
</dbReference>